<dbReference type="EMBL" id="JANJYJ010000003">
    <property type="protein sequence ID" value="KAK3221494.1"/>
    <property type="molecule type" value="Genomic_DNA"/>
</dbReference>
<dbReference type="Proteomes" id="UP001281410">
    <property type="component" value="Unassembled WGS sequence"/>
</dbReference>
<name>A0AAE0APX9_9ROSI</name>
<keyword evidence="2" id="KW-1185">Reference proteome</keyword>
<evidence type="ECO:0000313" key="1">
    <source>
        <dbReference type="EMBL" id="KAK3221494.1"/>
    </source>
</evidence>
<dbReference type="AlphaFoldDB" id="A0AAE0APX9"/>
<evidence type="ECO:0000313" key="2">
    <source>
        <dbReference type="Proteomes" id="UP001281410"/>
    </source>
</evidence>
<protein>
    <submittedName>
        <fullName evidence="1">Uncharacterized protein</fullName>
    </submittedName>
</protein>
<reference evidence="1" key="1">
    <citation type="journal article" date="2023" name="Plant J.">
        <title>Genome sequences and population genomics provide insights into the demographic history, inbreeding, and mutation load of two 'living fossil' tree species of Dipteronia.</title>
        <authorList>
            <person name="Feng Y."/>
            <person name="Comes H.P."/>
            <person name="Chen J."/>
            <person name="Zhu S."/>
            <person name="Lu R."/>
            <person name="Zhang X."/>
            <person name="Li P."/>
            <person name="Qiu J."/>
            <person name="Olsen K.M."/>
            <person name="Qiu Y."/>
        </authorList>
    </citation>
    <scope>NUCLEOTIDE SEQUENCE</scope>
    <source>
        <strain evidence="1">NBL</strain>
    </source>
</reference>
<comment type="caution">
    <text evidence="1">The sequence shown here is derived from an EMBL/GenBank/DDBJ whole genome shotgun (WGS) entry which is preliminary data.</text>
</comment>
<proteinExistence type="predicted"/>
<organism evidence="1 2">
    <name type="scientific">Dipteronia sinensis</name>
    <dbReference type="NCBI Taxonomy" id="43782"/>
    <lineage>
        <taxon>Eukaryota</taxon>
        <taxon>Viridiplantae</taxon>
        <taxon>Streptophyta</taxon>
        <taxon>Embryophyta</taxon>
        <taxon>Tracheophyta</taxon>
        <taxon>Spermatophyta</taxon>
        <taxon>Magnoliopsida</taxon>
        <taxon>eudicotyledons</taxon>
        <taxon>Gunneridae</taxon>
        <taxon>Pentapetalae</taxon>
        <taxon>rosids</taxon>
        <taxon>malvids</taxon>
        <taxon>Sapindales</taxon>
        <taxon>Sapindaceae</taxon>
        <taxon>Hippocastanoideae</taxon>
        <taxon>Acereae</taxon>
        <taxon>Dipteronia</taxon>
    </lineage>
</organism>
<accession>A0AAE0APX9</accession>
<gene>
    <name evidence="1" type="ORF">Dsin_008519</name>
</gene>
<sequence length="80" mass="9285">MILNREEPPRLLRLLPVSFRLLQSLDDQCRRGWDDRDFSLSVLHRELDSHAEDLLVLNGFADLRPKPNRPSALSHIRGSI</sequence>